<reference evidence="7" key="2">
    <citation type="submission" date="2020-09" db="EMBL/GenBank/DDBJ databases">
        <authorList>
            <person name="Sun Q."/>
            <person name="Zhou Y."/>
        </authorList>
    </citation>
    <scope>NUCLEOTIDE SEQUENCE</scope>
    <source>
        <strain evidence="7">CGMCC 4.3508</strain>
    </source>
</reference>
<feature type="transmembrane region" description="Helical" evidence="6">
    <location>
        <begin position="6"/>
        <end position="24"/>
    </location>
</feature>
<dbReference type="PANTHER" id="PTHR30086">
    <property type="entry name" value="ARGININE EXPORTER PROTEIN ARGO"/>
    <property type="match status" value="1"/>
</dbReference>
<dbReference type="AlphaFoldDB" id="A0A917RSN5"/>
<sequence>MTSAPAQYAAFAGVMLFIAVSPGPDMAVITGRALTGWAAGAAATLGVAAGMFLWVLAAVTGVSILLETSATAFRVVEISGAVYLIWLGVGSLRAARRTAVAPDIAASGPRAASRVGDIGRGFLSNILNPKAAVLFVALIPPFVPPGGARAADAIAFPAIAAAVVAAWYLALTSVVSALQRKFADGRVRGRIDVLVGIALIAVGAGVLAGAG</sequence>
<feature type="transmembrane region" description="Helical" evidence="6">
    <location>
        <begin position="191"/>
        <end position="210"/>
    </location>
</feature>
<evidence type="ECO:0000256" key="1">
    <source>
        <dbReference type="ARBA" id="ARBA00004651"/>
    </source>
</evidence>
<feature type="transmembrane region" description="Helical" evidence="6">
    <location>
        <begin position="72"/>
        <end position="89"/>
    </location>
</feature>
<organism evidence="7 8">
    <name type="scientific">Nocardia jinanensis</name>
    <dbReference type="NCBI Taxonomy" id="382504"/>
    <lineage>
        <taxon>Bacteria</taxon>
        <taxon>Bacillati</taxon>
        <taxon>Actinomycetota</taxon>
        <taxon>Actinomycetes</taxon>
        <taxon>Mycobacteriales</taxon>
        <taxon>Nocardiaceae</taxon>
        <taxon>Nocardia</taxon>
    </lineage>
</organism>
<protein>
    <submittedName>
        <fullName evidence="7">Threonine transporter RhtB</fullName>
    </submittedName>
</protein>
<keyword evidence="5 6" id="KW-0472">Membrane</keyword>
<evidence type="ECO:0000256" key="3">
    <source>
        <dbReference type="ARBA" id="ARBA00022692"/>
    </source>
</evidence>
<dbReference type="GO" id="GO:0005886">
    <property type="term" value="C:plasma membrane"/>
    <property type="evidence" value="ECO:0007669"/>
    <property type="project" value="UniProtKB-SubCell"/>
</dbReference>
<feature type="transmembrane region" description="Helical" evidence="6">
    <location>
        <begin position="154"/>
        <end position="179"/>
    </location>
</feature>
<keyword evidence="4 6" id="KW-1133">Transmembrane helix</keyword>
<evidence type="ECO:0000256" key="2">
    <source>
        <dbReference type="ARBA" id="ARBA00022475"/>
    </source>
</evidence>
<reference evidence="7" key="1">
    <citation type="journal article" date="2014" name="Int. J. Syst. Evol. Microbiol.">
        <title>Complete genome sequence of Corynebacterium casei LMG S-19264T (=DSM 44701T), isolated from a smear-ripened cheese.</title>
        <authorList>
            <consortium name="US DOE Joint Genome Institute (JGI-PGF)"/>
            <person name="Walter F."/>
            <person name="Albersmeier A."/>
            <person name="Kalinowski J."/>
            <person name="Ruckert C."/>
        </authorList>
    </citation>
    <scope>NUCLEOTIDE SEQUENCE</scope>
    <source>
        <strain evidence="7">CGMCC 4.3508</strain>
    </source>
</reference>
<dbReference type="EMBL" id="BMMH01000011">
    <property type="protein sequence ID" value="GGL27607.1"/>
    <property type="molecule type" value="Genomic_DNA"/>
</dbReference>
<dbReference type="GO" id="GO:0015171">
    <property type="term" value="F:amino acid transmembrane transporter activity"/>
    <property type="evidence" value="ECO:0007669"/>
    <property type="project" value="TreeGrafter"/>
</dbReference>
<comment type="subcellular location">
    <subcellularLocation>
        <location evidence="1">Cell membrane</location>
        <topology evidence="1">Multi-pass membrane protein</topology>
    </subcellularLocation>
</comment>
<dbReference type="RefSeq" id="WP_058854110.1">
    <property type="nucleotide sequence ID" value="NZ_BMMH01000011.1"/>
</dbReference>
<evidence type="ECO:0000256" key="4">
    <source>
        <dbReference type="ARBA" id="ARBA00022989"/>
    </source>
</evidence>
<evidence type="ECO:0000313" key="7">
    <source>
        <dbReference type="EMBL" id="GGL27607.1"/>
    </source>
</evidence>
<evidence type="ECO:0000313" key="8">
    <source>
        <dbReference type="Proteomes" id="UP000638263"/>
    </source>
</evidence>
<keyword evidence="3 6" id="KW-0812">Transmembrane</keyword>
<keyword evidence="8" id="KW-1185">Reference proteome</keyword>
<feature type="transmembrane region" description="Helical" evidence="6">
    <location>
        <begin position="36"/>
        <end position="66"/>
    </location>
</feature>
<dbReference type="PANTHER" id="PTHR30086:SF20">
    <property type="entry name" value="ARGININE EXPORTER PROTEIN ARGO-RELATED"/>
    <property type="match status" value="1"/>
</dbReference>
<dbReference type="Pfam" id="PF01810">
    <property type="entry name" value="LysE"/>
    <property type="match status" value="1"/>
</dbReference>
<keyword evidence="2" id="KW-1003">Cell membrane</keyword>
<feature type="transmembrane region" description="Helical" evidence="6">
    <location>
        <begin position="122"/>
        <end position="142"/>
    </location>
</feature>
<proteinExistence type="predicted"/>
<evidence type="ECO:0000256" key="6">
    <source>
        <dbReference type="SAM" id="Phobius"/>
    </source>
</evidence>
<dbReference type="InterPro" id="IPR001123">
    <property type="entry name" value="LeuE-type"/>
</dbReference>
<evidence type="ECO:0000256" key="5">
    <source>
        <dbReference type="ARBA" id="ARBA00023136"/>
    </source>
</evidence>
<comment type="caution">
    <text evidence="7">The sequence shown here is derived from an EMBL/GenBank/DDBJ whole genome shotgun (WGS) entry which is preliminary data.</text>
</comment>
<dbReference type="Proteomes" id="UP000638263">
    <property type="component" value="Unassembled WGS sequence"/>
</dbReference>
<name>A0A917RSN5_9NOCA</name>
<accession>A0A917RSN5</accession>
<gene>
    <name evidence="7" type="ORF">GCM10011588_48040</name>
</gene>